<evidence type="ECO:0000259" key="3">
    <source>
        <dbReference type="Pfam" id="PF18474"/>
    </source>
</evidence>
<name>A0A9N6WT39_9CRUS</name>
<proteinExistence type="inferred from homology"/>
<feature type="domain" description="DUF5614" evidence="3">
    <location>
        <begin position="29"/>
        <end position="153"/>
    </location>
</feature>
<evidence type="ECO:0000259" key="2">
    <source>
        <dbReference type="Pfam" id="PF07000"/>
    </source>
</evidence>
<comment type="similarity">
    <text evidence="1">Belongs to the UPF0415 family.</text>
</comment>
<dbReference type="EMBL" id="OC989136">
    <property type="protein sequence ID" value="CAG4645791.1"/>
    <property type="molecule type" value="Genomic_DNA"/>
</dbReference>
<dbReference type="Pfam" id="PF07000">
    <property type="entry name" value="DUF1308"/>
    <property type="match status" value="1"/>
</dbReference>
<dbReference type="PANTHER" id="PTHR13379">
    <property type="entry name" value="UNCHARACTERIZED DUF1308"/>
    <property type="match status" value="1"/>
</dbReference>
<dbReference type="Pfam" id="PF18474">
    <property type="entry name" value="DUF5614"/>
    <property type="match status" value="1"/>
</dbReference>
<dbReference type="AlphaFoldDB" id="A0A9N6WT39"/>
<protein>
    <submittedName>
        <fullName evidence="4">EOG090X0CWG</fullName>
    </submittedName>
</protein>
<dbReference type="PANTHER" id="PTHR13379:SF0">
    <property type="entry name" value="UPF0415 PROTEIN C7ORF25"/>
    <property type="match status" value="1"/>
</dbReference>
<gene>
    <name evidence="4" type="primary">EOG090X0CWG</name>
</gene>
<accession>A0A9N6WT39</accession>
<reference evidence="4" key="1">
    <citation type="submission" date="2021-04" db="EMBL/GenBank/DDBJ databases">
        <authorList>
            <person name="Cornetti L."/>
        </authorList>
    </citation>
    <scope>NUCLEOTIDE SEQUENCE</scope>
</reference>
<sequence>MAEKIESSDAEIRELIHNRIKEGYQLQSCLKHYSSVSGAGKLERRITAEIKFLEKLLKSGNPKREHVSSSNLQSLAAIVNLLSRCNEPVALLRSFPIGDSERIVVDIVSNGGSTWNKVIARNPEALLQITFNKCYGQKSIVDQAGEYLKAASRNLHLFQRVIVEGERQHIDEPVCIDDTEDTESDEEDVSTPPMDATQRLSLQFDAIEKSEEDRRDVRLSINDACLVAPDIPLIAEDCVFLDLTAIVTYVSNITNGGTNFIFDKPIYNQQAEWERLQPVKPKLEQLFTGKILLTCQTAMREFEDLINVIGGPRERQRWDVLRKQIIVTKDILSPRFEDLPLSASVKERSRVIFGTADALQVVIITANTSFVRSAAEQGVNIAAFLHEARVLTEMKEKTACPL</sequence>
<organism evidence="4">
    <name type="scientific">Lynceus sp. MCZ IZ 141354</name>
    <dbReference type="NCBI Taxonomy" id="1930659"/>
    <lineage>
        <taxon>Eukaryota</taxon>
        <taxon>Metazoa</taxon>
        <taxon>Ecdysozoa</taxon>
        <taxon>Arthropoda</taxon>
        <taxon>Crustacea</taxon>
        <taxon>Branchiopoda</taxon>
        <taxon>Diplostraca</taxon>
        <taxon>Laevicaudata</taxon>
        <taxon>Lynceidae</taxon>
        <taxon>Lynceus</taxon>
    </lineage>
</organism>
<evidence type="ECO:0000256" key="1">
    <source>
        <dbReference type="ARBA" id="ARBA00006588"/>
    </source>
</evidence>
<dbReference type="InterPro" id="IPR010733">
    <property type="entry name" value="DUF1308"/>
</dbReference>
<evidence type="ECO:0000313" key="4">
    <source>
        <dbReference type="EMBL" id="CAG4645791.1"/>
    </source>
</evidence>
<feature type="domain" description="DUF1308" evidence="2">
    <location>
        <begin position="241"/>
        <end position="399"/>
    </location>
</feature>
<dbReference type="InterPro" id="IPR041076">
    <property type="entry name" value="DUF5614"/>
</dbReference>